<accession>A0A1D2QNV8</accession>
<comment type="caution">
    <text evidence="1">The sequence shown here is derived from an EMBL/GenBank/DDBJ whole genome shotgun (WGS) entry which is preliminary data.</text>
</comment>
<evidence type="ECO:0000313" key="1">
    <source>
        <dbReference type="EMBL" id="ODS23268.1"/>
    </source>
</evidence>
<gene>
    <name evidence="1" type="ORF">AB835_09615</name>
</gene>
<reference evidence="1 2" key="1">
    <citation type="journal article" date="2016" name="Appl. Environ. Microbiol.">
        <title>Lack of Overt Genome Reduction in the Bryostatin-Producing Bryozoan Symbiont "Candidatus Endobugula sertula".</title>
        <authorList>
            <person name="Miller I.J."/>
            <person name="Vanee N."/>
            <person name="Fong S.S."/>
            <person name="Lim-Fong G.E."/>
            <person name="Kwan J.C."/>
        </authorList>
    </citation>
    <scope>NUCLEOTIDE SEQUENCE [LARGE SCALE GENOMIC DNA]</scope>
    <source>
        <strain evidence="1">AB1-4</strain>
    </source>
</reference>
<organism evidence="1 2">
    <name type="scientific">Candidatus Endobugula sertula</name>
    <name type="common">Bugula neritina bacterial symbiont</name>
    <dbReference type="NCBI Taxonomy" id="62101"/>
    <lineage>
        <taxon>Bacteria</taxon>
        <taxon>Pseudomonadati</taxon>
        <taxon>Pseudomonadota</taxon>
        <taxon>Gammaproteobacteria</taxon>
        <taxon>Cellvibrionales</taxon>
        <taxon>Cellvibrionaceae</taxon>
        <taxon>Candidatus Endobugula</taxon>
    </lineage>
</organism>
<name>A0A1D2QNV8_9GAMM</name>
<dbReference type="AlphaFoldDB" id="A0A1D2QNV8"/>
<dbReference type="Proteomes" id="UP000242502">
    <property type="component" value="Unassembled WGS sequence"/>
</dbReference>
<proteinExistence type="predicted"/>
<dbReference type="EMBL" id="MDLC01000033">
    <property type="protein sequence ID" value="ODS23268.1"/>
    <property type="molecule type" value="Genomic_DNA"/>
</dbReference>
<protein>
    <submittedName>
        <fullName evidence="1">Uncharacterized protein</fullName>
    </submittedName>
</protein>
<sequence>MYIKCEAENLRGCFPCFYEYQTGKCGEYHWVLVRQPVIEGEHEYIGMRTEQIATEIYFKELSHVDPINVRFIEYYPPEDFSGNVYPEGYAEMLIPMSFSKPFLLKWIPKWKGNFIGYSDTPRAHKPPFDDAKSFFSERGIFI</sequence>
<evidence type="ECO:0000313" key="2">
    <source>
        <dbReference type="Proteomes" id="UP000242502"/>
    </source>
</evidence>